<keyword evidence="2" id="KW-1185">Reference proteome</keyword>
<proteinExistence type="predicted"/>
<evidence type="ECO:0000313" key="2">
    <source>
        <dbReference type="Proteomes" id="UP001062846"/>
    </source>
</evidence>
<comment type="caution">
    <text evidence="1">The sequence shown here is derived from an EMBL/GenBank/DDBJ whole genome shotgun (WGS) entry which is preliminary data.</text>
</comment>
<sequence>MLRVQDPNIDRFILPRRSIILLGISLSSFGFRTSRSFASPERGETRRGGGGRERERRWCRWRSVVGAAVNGDSRANNRHTKSAPSKALNSLTRPMMMDLARLLGSIDAETEIDLWLLFRVHLLFPDLFAASFCVVAASRLRVLLSPGLSRMAAVYSADSSRLGALYLQDLMCKVSKSKLCPFNLTMEGEIHQHRDGVFSALLELSAADDLHGLKSTLEERGFQHRRFKLEMRSSLPCLSSLWQMTYKFLLELSAADSIQIFVHVLFFPPQTRIHQSQLLFVA</sequence>
<evidence type="ECO:0000313" key="1">
    <source>
        <dbReference type="EMBL" id="KAI8568115.1"/>
    </source>
</evidence>
<dbReference type="EMBL" id="CM046389">
    <property type="protein sequence ID" value="KAI8568115.1"/>
    <property type="molecule type" value="Genomic_DNA"/>
</dbReference>
<organism evidence="1 2">
    <name type="scientific">Rhododendron molle</name>
    <name type="common">Chinese azalea</name>
    <name type="synonym">Azalea mollis</name>
    <dbReference type="NCBI Taxonomy" id="49168"/>
    <lineage>
        <taxon>Eukaryota</taxon>
        <taxon>Viridiplantae</taxon>
        <taxon>Streptophyta</taxon>
        <taxon>Embryophyta</taxon>
        <taxon>Tracheophyta</taxon>
        <taxon>Spermatophyta</taxon>
        <taxon>Magnoliopsida</taxon>
        <taxon>eudicotyledons</taxon>
        <taxon>Gunneridae</taxon>
        <taxon>Pentapetalae</taxon>
        <taxon>asterids</taxon>
        <taxon>Ericales</taxon>
        <taxon>Ericaceae</taxon>
        <taxon>Ericoideae</taxon>
        <taxon>Rhodoreae</taxon>
        <taxon>Rhododendron</taxon>
    </lineage>
</organism>
<accession>A0ACC0PQZ4</accession>
<reference evidence="1" key="1">
    <citation type="submission" date="2022-02" db="EMBL/GenBank/DDBJ databases">
        <title>Plant Genome Project.</title>
        <authorList>
            <person name="Zhang R.-G."/>
        </authorList>
    </citation>
    <scope>NUCLEOTIDE SEQUENCE</scope>
    <source>
        <strain evidence="1">AT1</strain>
    </source>
</reference>
<protein>
    <submittedName>
        <fullName evidence="1">Uncharacterized protein</fullName>
    </submittedName>
</protein>
<gene>
    <name evidence="1" type="ORF">RHMOL_Rhmol02G0172100</name>
</gene>
<name>A0ACC0PQZ4_RHOML</name>
<dbReference type="Proteomes" id="UP001062846">
    <property type="component" value="Chromosome 2"/>
</dbReference>